<feature type="domain" description="Heterokaryon incompatibility" evidence="1">
    <location>
        <begin position="179"/>
        <end position="329"/>
    </location>
</feature>
<dbReference type="AlphaFoldDB" id="A0A8K0R6S4"/>
<name>A0A8K0R6S4_9PLEO</name>
<dbReference type="Pfam" id="PF06985">
    <property type="entry name" value="HET"/>
    <property type="match status" value="1"/>
</dbReference>
<proteinExistence type="predicted"/>
<dbReference type="EMBL" id="JAGMVJ010000008">
    <property type="protein sequence ID" value="KAH7088189.1"/>
    <property type="molecule type" value="Genomic_DNA"/>
</dbReference>
<accession>A0A8K0R6S4</accession>
<sequence>MELEVHKTDCDVCDHDERKRRCDFTLLEEAAKSGCYWCDMTVKILRHHYPDVGKKHWVHFTKGNLKMWSPRVYHRTQRSINLKLWERGKQNDPLIEIELFTAPTDETSFPVHSALSFGAISGYTGSDQAVAWVLERIKQCMNCHVACSRTWSKLPTRVLCIEGPTNIKLHISSDEEFPYVCLSHCWGTKEMIKTTSETLERYRSGKLWVDLPRTFQEAVSFAYRLGYEYIWIDSLCIIQDCEDDWRHEGSKMAEIYANASLTLSATHSADSRGGCFVTLPYKPLLMRWSLVDQATNEERGFYSRAHPIDHKPFIRRSFPLLTRGWALQERLLSPRIVHFTKSELVWECIEEFICECSLIGGTNEWRGVIKNEIQPRLWSQRSLNELSRCWHLIVFSYTVLCLTFPMDIFPALQGLAKAMPPQLGTYLAGLWSKTLVRDLSWTTNAASDRPEVWRAPTWSWASTTCEVRWENSRLKYYKDFVTILDAKITPKGNDPTGEIISGVLILRGRVVRGRLFSATPEQKSLTGRSQGCTATIDFEGNHGRFSYNSADYLGVRAVYWDYNVQEAGPGFLETGSEVFALKLDEFIIDVASYYANRGTQHSPDEDEDRVMANWLIVTRSRADQTAFERIGLLQTSQELNSMYEKSLEIDFKII</sequence>
<keyword evidence="3" id="KW-1185">Reference proteome</keyword>
<gene>
    <name evidence="2" type="ORF">FB567DRAFT_523852</name>
</gene>
<evidence type="ECO:0000313" key="3">
    <source>
        <dbReference type="Proteomes" id="UP000813461"/>
    </source>
</evidence>
<evidence type="ECO:0000259" key="1">
    <source>
        <dbReference type="Pfam" id="PF06985"/>
    </source>
</evidence>
<dbReference type="PANTHER" id="PTHR33112">
    <property type="entry name" value="DOMAIN PROTEIN, PUTATIVE-RELATED"/>
    <property type="match status" value="1"/>
</dbReference>
<dbReference type="OrthoDB" id="3486565at2759"/>
<comment type="caution">
    <text evidence="2">The sequence shown here is derived from an EMBL/GenBank/DDBJ whole genome shotgun (WGS) entry which is preliminary data.</text>
</comment>
<dbReference type="InterPro" id="IPR010730">
    <property type="entry name" value="HET"/>
</dbReference>
<dbReference type="Proteomes" id="UP000813461">
    <property type="component" value="Unassembled WGS sequence"/>
</dbReference>
<protein>
    <submittedName>
        <fullName evidence="2">Heterokaryon incompatibility protein-domain-containing protein</fullName>
    </submittedName>
</protein>
<reference evidence="2" key="1">
    <citation type="journal article" date="2021" name="Nat. Commun.">
        <title>Genetic determinants of endophytism in the Arabidopsis root mycobiome.</title>
        <authorList>
            <person name="Mesny F."/>
            <person name="Miyauchi S."/>
            <person name="Thiergart T."/>
            <person name="Pickel B."/>
            <person name="Atanasova L."/>
            <person name="Karlsson M."/>
            <person name="Huettel B."/>
            <person name="Barry K.W."/>
            <person name="Haridas S."/>
            <person name="Chen C."/>
            <person name="Bauer D."/>
            <person name="Andreopoulos W."/>
            <person name="Pangilinan J."/>
            <person name="LaButti K."/>
            <person name="Riley R."/>
            <person name="Lipzen A."/>
            <person name="Clum A."/>
            <person name="Drula E."/>
            <person name="Henrissat B."/>
            <person name="Kohler A."/>
            <person name="Grigoriev I.V."/>
            <person name="Martin F.M."/>
            <person name="Hacquard S."/>
        </authorList>
    </citation>
    <scope>NUCLEOTIDE SEQUENCE</scope>
    <source>
        <strain evidence="2">MPI-SDFR-AT-0120</strain>
    </source>
</reference>
<evidence type="ECO:0000313" key="2">
    <source>
        <dbReference type="EMBL" id="KAH7088189.1"/>
    </source>
</evidence>
<dbReference type="PANTHER" id="PTHR33112:SF9">
    <property type="entry name" value="HETEROKARYON INCOMPATIBILITY DOMAIN-CONTAINING PROTEIN"/>
    <property type="match status" value="1"/>
</dbReference>
<organism evidence="2 3">
    <name type="scientific">Paraphoma chrysanthemicola</name>
    <dbReference type="NCBI Taxonomy" id="798071"/>
    <lineage>
        <taxon>Eukaryota</taxon>
        <taxon>Fungi</taxon>
        <taxon>Dikarya</taxon>
        <taxon>Ascomycota</taxon>
        <taxon>Pezizomycotina</taxon>
        <taxon>Dothideomycetes</taxon>
        <taxon>Pleosporomycetidae</taxon>
        <taxon>Pleosporales</taxon>
        <taxon>Pleosporineae</taxon>
        <taxon>Phaeosphaeriaceae</taxon>
        <taxon>Paraphoma</taxon>
    </lineage>
</organism>